<feature type="compositionally biased region" description="Low complexity" evidence="1">
    <location>
        <begin position="1"/>
        <end position="18"/>
    </location>
</feature>
<name>A0A9W7CFK6_9STRA</name>
<gene>
    <name evidence="2" type="ORF">TrVE_jg12432</name>
</gene>
<sequence length="160" mass="16595">MGSKGSKSSVSSASMMSMKSKKSSKSKKSKKGKNAPKFDAVLSNVNCMTTSNTVTVTPTADSSAVVFATSPNTEVFNFQTFVDVAEAFNYSPPHNTAVVINGGETAIITGTAFTATSESTLEISYNQEGAQGIMTPLSIYGSPVQCTVFIDSGACFGLIG</sequence>
<proteinExistence type="predicted"/>
<organism evidence="2 3">
    <name type="scientific">Triparma verrucosa</name>
    <dbReference type="NCBI Taxonomy" id="1606542"/>
    <lineage>
        <taxon>Eukaryota</taxon>
        <taxon>Sar</taxon>
        <taxon>Stramenopiles</taxon>
        <taxon>Ochrophyta</taxon>
        <taxon>Bolidophyceae</taxon>
        <taxon>Parmales</taxon>
        <taxon>Triparmaceae</taxon>
        <taxon>Triparma</taxon>
    </lineage>
</organism>
<protein>
    <submittedName>
        <fullName evidence="2">Uncharacterized protein</fullName>
    </submittedName>
</protein>
<accession>A0A9W7CFK6</accession>
<evidence type="ECO:0000313" key="2">
    <source>
        <dbReference type="EMBL" id="GMI05211.1"/>
    </source>
</evidence>
<comment type="caution">
    <text evidence="2">The sequence shown here is derived from an EMBL/GenBank/DDBJ whole genome shotgun (WGS) entry which is preliminary data.</text>
</comment>
<dbReference type="AlphaFoldDB" id="A0A9W7CFK6"/>
<keyword evidence="3" id="KW-1185">Reference proteome</keyword>
<dbReference type="EMBL" id="BRXX01000327">
    <property type="protein sequence ID" value="GMI05211.1"/>
    <property type="molecule type" value="Genomic_DNA"/>
</dbReference>
<evidence type="ECO:0000256" key="1">
    <source>
        <dbReference type="SAM" id="MobiDB-lite"/>
    </source>
</evidence>
<dbReference type="Proteomes" id="UP001165160">
    <property type="component" value="Unassembled WGS sequence"/>
</dbReference>
<feature type="region of interest" description="Disordered" evidence="1">
    <location>
        <begin position="1"/>
        <end position="34"/>
    </location>
</feature>
<reference evidence="3" key="1">
    <citation type="journal article" date="2023" name="Commun. Biol.">
        <title>Genome analysis of Parmales, the sister group of diatoms, reveals the evolutionary specialization of diatoms from phago-mixotrophs to photoautotrophs.</title>
        <authorList>
            <person name="Ban H."/>
            <person name="Sato S."/>
            <person name="Yoshikawa S."/>
            <person name="Yamada K."/>
            <person name="Nakamura Y."/>
            <person name="Ichinomiya M."/>
            <person name="Sato N."/>
            <person name="Blanc-Mathieu R."/>
            <person name="Endo H."/>
            <person name="Kuwata A."/>
            <person name="Ogata H."/>
        </authorList>
    </citation>
    <scope>NUCLEOTIDE SEQUENCE [LARGE SCALE GENOMIC DNA]</scope>
    <source>
        <strain evidence="3">NIES 3699</strain>
    </source>
</reference>
<feature type="compositionally biased region" description="Basic residues" evidence="1">
    <location>
        <begin position="19"/>
        <end position="34"/>
    </location>
</feature>
<evidence type="ECO:0000313" key="3">
    <source>
        <dbReference type="Proteomes" id="UP001165160"/>
    </source>
</evidence>